<reference evidence="4" key="1">
    <citation type="submission" date="2025-08" db="UniProtKB">
        <authorList>
            <consortium name="RefSeq"/>
        </authorList>
    </citation>
    <scope>IDENTIFICATION</scope>
</reference>
<feature type="coiled-coil region" evidence="1">
    <location>
        <begin position="30"/>
        <end position="64"/>
    </location>
</feature>
<proteinExistence type="predicted"/>
<evidence type="ECO:0000256" key="1">
    <source>
        <dbReference type="SAM" id="Coils"/>
    </source>
</evidence>
<accession>A0A3Q0JFJ0</accession>
<dbReference type="Proteomes" id="UP000079169">
    <property type="component" value="Unplaced"/>
</dbReference>
<evidence type="ECO:0000256" key="2">
    <source>
        <dbReference type="SAM" id="SignalP"/>
    </source>
</evidence>
<evidence type="ECO:0000313" key="3">
    <source>
        <dbReference type="Proteomes" id="UP000079169"/>
    </source>
</evidence>
<name>A0A3Q0JFJ0_DIACI</name>
<keyword evidence="1" id="KW-0175">Coiled coil</keyword>
<organism evidence="3 4">
    <name type="scientific">Diaphorina citri</name>
    <name type="common">Asian citrus psyllid</name>
    <dbReference type="NCBI Taxonomy" id="121845"/>
    <lineage>
        <taxon>Eukaryota</taxon>
        <taxon>Metazoa</taxon>
        <taxon>Ecdysozoa</taxon>
        <taxon>Arthropoda</taxon>
        <taxon>Hexapoda</taxon>
        <taxon>Insecta</taxon>
        <taxon>Pterygota</taxon>
        <taxon>Neoptera</taxon>
        <taxon>Paraneoptera</taxon>
        <taxon>Hemiptera</taxon>
        <taxon>Sternorrhyncha</taxon>
        <taxon>Psylloidea</taxon>
        <taxon>Psyllidae</taxon>
        <taxon>Diaphorininae</taxon>
        <taxon>Diaphorina</taxon>
    </lineage>
</organism>
<keyword evidence="3" id="KW-1185">Reference proteome</keyword>
<feature type="signal peptide" evidence="2">
    <location>
        <begin position="1"/>
        <end position="21"/>
    </location>
</feature>
<sequence>MKLHAACVVSTLLLSCACVNPAPTTLSSSEEKFQQRRAKMVDKMNAHEEKIKEIRAKLAERDEKRRQALIKKGKITTPYGLNAVQDPDYFLITQPPNSAELRQHAIDQAAMDRLKDEVYNDDVKWPPMSDGGDMKNGTMPTEHFDWPDESKELTFFEKYYSWKTTKFPTTPDTTLDGLIHPFDNPEHPDFTNADIAYNKYYRYKSDEIAFYNRKYNLTLSKDMFTPPQPFVTGFNMSDWYGNCHVQKLGGIFFLFVYLA</sequence>
<dbReference type="RefSeq" id="XP_026685455.1">
    <property type="nucleotide sequence ID" value="XM_026829654.1"/>
</dbReference>
<dbReference type="PaxDb" id="121845-A0A3Q0JFJ0"/>
<dbReference type="GeneID" id="103517629"/>
<dbReference type="KEGG" id="dci:103517629"/>
<gene>
    <name evidence="4" type="primary">LOC103517629</name>
</gene>
<dbReference type="AlphaFoldDB" id="A0A3Q0JFJ0"/>
<dbReference type="PROSITE" id="PS51257">
    <property type="entry name" value="PROKAR_LIPOPROTEIN"/>
    <property type="match status" value="1"/>
</dbReference>
<protein>
    <submittedName>
        <fullName evidence="4">Uncharacterized protein LOC103517629</fullName>
    </submittedName>
</protein>
<keyword evidence="2" id="KW-0732">Signal</keyword>
<feature type="chain" id="PRO_5018323502" evidence="2">
    <location>
        <begin position="22"/>
        <end position="259"/>
    </location>
</feature>
<evidence type="ECO:0000313" key="4">
    <source>
        <dbReference type="RefSeq" id="XP_026685455.1"/>
    </source>
</evidence>